<dbReference type="Pfam" id="PF00467">
    <property type="entry name" value="KOW"/>
    <property type="match status" value="1"/>
</dbReference>
<comment type="subunit">
    <text evidence="5">Part of the 50S ribosomal subunit.</text>
</comment>
<keyword evidence="3 5" id="KW-0687">Ribonucleoprotein</keyword>
<dbReference type="InterPro" id="IPR057264">
    <property type="entry name" value="Ribosomal_uL24_C"/>
</dbReference>
<evidence type="ECO:0000256" key="4">
    <source>
        <dbReference type="ARBA" id="ARBA00035206"/>
    </source>
</evidence>
<dbReference type="InterPro" id="IPR003256">
    <property type="entry name" value="Ribosomal_uL24"/>
</dbReference>
<dbReference type="AlphaFoldDB" id="A0A0R2RQ85"/>
<dbReference type="Proteomes" id="UP000051269">
    <property type="component" value="Unassembled WGS sequence"/>
</dbReference>
<reference evidence="9 10" key="1">
    <citation type="submission" date="2015-10" db="EMBL/GenBank/DDBJ databases">
        <title>Metagenome-Assembled Genomes uncover a global brackish microbiome.</title>
        <authorList>
            <person name="Hugerth L.W."/>
            <person name="Larsson J."/>
            <person name="Alneberg J."/>
            <person name="Lindh M.V."/>
            <person name="Legrand C."/>
            <person name="Pinhassi J."/>
            <person name="Andersson A.F."/>
        </authorList>
    </citation>
    <scope>NUCLEOTIDE SEQUENCE [LARGE SCALE GENOMIC DNA]</scope>
    <source>
        <strain evidence="9">BACL18 MAG-120507-bin52</strain>
    </source>
</reference>
<dbReference type="PANTHER" id="PTHR12903">
    <property type="entry name" value="MITOCHONDRIAL RIBOSOMAL PROTEIN L24"/>
    <property type="match status" value="1"/>
</dbReference>
<dbReference type="GO" id="GO:1990904">
    <property type="term" value="C:ribonucleoprotein complex"/>
    <property type="evidence" value="ECO:0007669"/>
    <property type="project" value="UniProtKB-KW"/>
</dbReference>
<comment type="caution">
    <text evidence="9">The sequence shown here is derived from an EMBL/GenBank/DDBJ whole genome shotgun (WGS) entry which is preliminary data.</text>
</comment>
<keyword evidence="2 5" id="KW-0689">Ribosomal protein</keyword>
<dbReference type="InterPro" id="IPR014722">
    <property type="entry name" value="Rib_uL2_dom2"/>
</dbReference>
<feature type="domain" description="KOW" evidence="8">
    <location>
        <begin position="5"/>
        <end position="32"/>
    </location>
</feature>
<evidence type="ECO:0000313" key="10">
    <source>
        <dbReference type="Proteomes" id="UP000051269"/>
    </source>
</evidence>
<keyword evidence="5" id="KW-0694">RNA-binding</keyword>
<name>A0A0R2RQ85_9BACT</name>
<dbReference type="CDD" id="cd06089">
    <property type="entry name" value="KOW_RPL26"/>
    <property type="match status" value="1"/>
</dbReference>
<comment type="function">
    <text evidence="5">One of two assembly initiator proteins, it binds directly to the 5'-end of the 23S rRNA, where it nucleates assembly of the 50S subunit.</text>
</comment>
<evidence type="ECO:0000256" key="5">
    <source>
        <dbReference type="HAMAP-Rule" id="MF_01326"/>
    </source>
</evidence>
<dbReference type="GO" id="GO:0006412">
    <property type="term" value="P:translation"/>
    <property type="evidence" value="ECO:0007669"/>
    <property type="project" value="UniProtKB-UniRule"/>
</dbReference>
<dbReference type="SUPFAM" id="SSF50104">
    <property type="entry name" value="Translation proteins SH3-like domain"/>
    <property type="match status" value="1"/>
</dbReference>
<evidence type="ECO:0000256" key="3">
    <source>
        <dbReference type="ARBA" id="ARBA00023274"/>
    </source>
</evidence>
<evidence type="ECO:0000256" key="6">
    <source>
        <dbReference type="RuleBase" id="RU003477"/>
    </source>
</evidence>
<accession>A0A0R2RQ85</accession>
<dbReference type="HAMAP" id="MF_01326_B">
    <property type="entry name" value="Ribosomal_uL24_B"/>
    <property type="match status" value="1"/>
</dbReference>
<dbReference type="SMART" id="SM00739">
    <property type="entry name" value="KOW"/>
    <property type="match status" value="1"/>
</dbReference>
<evidence type="ECO:0000313" key="9">
    <source>
        <dbReference type="EMBL" id="KRO63275.1"/>
    </source>
</evidence>
<dbReference type="InterPro" id="IPR005824">
    <property type="entry name" value="KOW"/>
</dbReference>
<gene>
    <name evidence="5" type="primary">rplX</name>
    <name evidence="9" type="ORF">ABR82_05840</name>
</gene>
<evidence type="ECO:0000256" key="1">
    <source>
        <dbReference type="ARBA" id="ARBA00010618"/>
    </source>
</evidence>
<protein>
    <recommendedName>
        <fullName evidence="4 5">Large ribosomal subunit protein uL24</fullName>
    </recommendedName>
</protein>
<dbReference type="InterPro" id="IPR005825">
    <property type="entry name" value="Ribosomal_uL24_CS"/>
</dbReference>
<keyword evidence="5" id="KW-0699">rRNA-binding</keyword>
<dbReference type="GO" id="GO:0005840">
    <property type="term" value="C:ribosome"/>
    <property type="evidence" value="ECO:0007669"/>
    <property type="project" value="UniProtKB-KW"/>
</dbReference>
<sequence length="93" mass="10621">MNRFHVHKGDEVVVISGSQKGRKGRILEVKTDSFRALIEGVNLIKKHVRPTQDNPKGGVMEREGTIHISNLRLVNRPKAARTEKKKKESKRKK</sequence>
<comment type="similarity">
    <text evidence="1 5 6">Belongs to the universal ribosomal protein uL24 family.</text>
</comment>
<proteinExistence type="inferred from homology"/>
<dbReference type="InterPro" id="IPR041988">
    <property type="entry name" value="Ribosomal_uL24_KOW"/>
</dbReference>
<evidence type="ECO:0000256" key="7">
    <source>
        <dbReference type="SAM" id="MobiDB-lite"/>
    </source>
</evidence>
<evidence type="ECO:0000256" key="2">
    <source>
        <dbReference type="ARBA" id="ARBA00022980"/>
    </source>
</evidence>
<evidence type="ECO:0000259" key="8">
    <source>
        <dbReference type="SMART" id="SM00739"/>
    </source>
</evidence>
<dbReference type="InterPro" id="IPR008991">
    <property type="entry name" value="Translation_prot_SH3-like_sf"/>
</dbReference>
<dbReference type="EMBL" id="LIBO01000001">
    <property type="protein sequence ID" value="KRO63275.1"/>
    <property type="molecule type" value="Genomic_DNA"/>
</dbReference>
<organism evidence="9 10">
    <name type="scientific">Verrucomicrobia subdivision 6 bacterium BACL9 MAG-120507-bin52</name>
    <dbReference type="NCBI Taxonomy" id="1655590"/>
    <lineage>
        <taxon>Bacteria</taxon>
        <taxon>Pseudomonadati</taxon>
        <taxon>Verrucomicrobiota</taxon>
        <taxon>Verrucomicrobiia</taxon>
        <taxon>Verrucomicrobiales</taxon>
        <taxon>Verrucomicrobia subdivision 6</taxon>
    </lineage>
</organism>
<feature type="region of interest" description="Disordered" evidence="7">
    <location>
        <begin position="74"/>
        <end position="93"/>
    </location>
</feature>
<dbReference type="NCBIfam" id="TIGR01079">
    <property type="entry name" value="rplX_bact"/>
    <property type="match status" value="1"/>
</dbReference>
<comment type="function">
    <text evidence="5">One of the proteins that surrounds the polypeptide exit tunnel on the outside of the subunit.</text>
</comment>
<dbReference type="GO" id="GO:0019843">
    <property type="term" value="F:rRNA binding"/>
    <property type="evidence" value="ECO:0007669"/>
    <property type="project" value="UniProtKB-UniRule"/>
</dbReference>
<dbReference type="Gene3D" id="2.30.30.30">
    <property type="match status" value="1"/>
</dbReference>
<dbReference type="PROSITE" id="PS01108">
    <property type="entry name" value="RIBOSOMAL_L24"/>
    <property type="match status" value="1"/>
</dbReference>
<dbReference type="GO" id="GO:0003735">
    <property type="term" value="F:structural constituent of ribosome"/>
    <property type="evidence" value="ECO:0007669"/>
    <property type="project" value="InterPro"/>
</dbReference>
<dbReference type="Pfam" id="PF17136">
    <property type="entry name" value="ribosomal_L24"/>
    <property type="match status" value="1"/>
</dbReference>